<keyword evidence="2" id="KW-1185">Reference proteome</keyword>
<dbReference type="Proteomes" id="UP001491552">
    <property type="component" value="Unassembled WGS sequence"/>
</dbReference>
<name>A0ABV1G5U2_9FIRM</name>
<sequence length="204" mass="22888">MANGFSKQIQERIGAAVDGTIFVNSDFADIADQETVRRTLNRLTQAGMLRRIRKGVYEKPKYSKLLHEYVAADPDAVAKALARNYHWTIAPCGNTALNLLGLSTQVTAVWSYISDGPYKTYEWNSTKLEFKHRTNKEITGLSYMTSLVIQALKTLGRANVTPEIIQTLSEKLSEDEKQACLKEATEATDWVYDTIRKMCGGDTQ</sequence>
<evidence type="ECO:0000313" key="2">
    <source>
        <dbReference type="Proteomes" id="UP001491552"/>
    </source>
</evidence>
<dbReference type="Pfam" id="PF19570">
    <property type="entry name" value="DUF6088"/>
    <property type="match status" value="1"/>
</dbReference>
<dbReference type="InterPro" id="IPR045738">
    <property type="entry name" value="DUF6088"/>
</dbReference>
<proteinExistence type="predicted"/>
<protein>
    <submittedName>
        <fullName evidence="1">DUF6088 family protein</fullName>
    </submittedName>
</protein>
<dbReference type="RefSeq" id="WP_349135380.1">
    <property type="nucleotide sequence ID" value="NZ_JBBMFF010000180.1"/>
</dbReference>
<accession>A0ABV1G5U2</accession>
<organism evidence="1 2">
    <name type="scientific">Faecousia intestinalis</name>
    <dbReference type="NCBI Taxonomy" id="3133167"/>
    <lineage>
        <taxon>Bacteria</taxon>
        <taxon>Bacillati</taxon>
        <taxon>Bacillota</taxon>
        <taxon>Clostridia</taxon>
        <taxon>Eubacteriales</taxon>
        <taxon>Oscillospiraceae</taxon>
        <taxon>Faecousia</taxon>
    </lineage>
</organism>
<evidence type="ECO:0000313" key="1">
    <source>
        <dbReference type="EMBL" id="MEQ2510699.1"/>
    </source>
</evidence>
<dbReference type="EMBL" id="JBBMFF010000180">
    <property type="protein sequence ID" value="MEQ2510699.1"/>
    <property type="molecule type" value="Genomic_DNA"/>
</dbReference>
<reference evidence="1 2" key="1">
    <citation type="submission" date="2024-03" db="EMBL/GenBank/DDBJ databases">
        <title>Human intestinal bacterial collection.</title>
        <authorList>
            <person name="Pauvert C."/>
            <person name="Hitch T.C.A."/>
            <person name="Clavel T."/>
        </authorList>
    </citation>
    <scope>NUCLEOTIDE SEQUENCE [LARGE SCALE GENOMIC DNA]</scope>
    <source>
        <strain evidence="1 2">CLA-AA-H192</strain>
    </source>
</reference>
<comment type="caution">
    <text evidence="1">The sequence shown here is derived from an EMBL/GenBank/DDBJ whole genome shotgun (WGS) entry which is preliminary data.</text>
</comment>
<gene>
    <name evidence="1" type="ORF">WMO66_05460</name>
</gene>